<feature type="binding site" evidence="3">
    <location>
        <position position="32"/>
    </location>
    <ligand>
        <name>Zn(2+)</name>
        <dbReference type="ChEBI" id="CHEBI:29105"/>
    </ligand>
</feature>
<dbReference type="Gene3D" id="3.30.50.10">
    <property type="entry name" value="Erythroid Transcription Factor GATA-1, subunit A"/>
    <property type="match status" value="1"/>
</dbReference>
<name>A0A451DKG0_9GAMM</name>
<dbReference type="HAMAP" id="MF_00649">
    <property type="entry name" value="DNA_gyrase_inhibitor_YacG"/>
    <property type="match status" value="1"/>
</dbReference>
<feature type="binding site" evidence="3">
    <location>
        <position position="28"/>
    </location>
    <ligand>
        <name>Zn(2+)</name>
        <dbReference type="ChEBI" id="CHEBI:29105"/>
    </ligand>
</feature>
<keyword evidence="2 3" id="KW-0862">Zinc</keyword>
<dbReference type="OrthoDB" id="9809663at2"/>
<reference evidence="4 5" key="1">
    <citation type="submission" date="2019-02" db="EMBL/GenBank/DDBJ databases">
        <authorList>
            <person name="Manzano-Marin A."/>
            <person name="Manzano-Marin A."/>
        </authorList>
    </citation>
    <scope>NUCLEOTIDE SEQUENCE [LARGE SCALE GENOMIC DNA]</scope>
    <source>
        <strain evidence="4 5">ErCipseudotaxifoliae</strain>
    </source>
</reference>
<feature type="binding site" evidence="3">
    <location>
        <position position="12"/>
    </location>
    <ligand>
        <name>Zn(2+)</name>
        <dbReference type="ChEBI" id="CHEBI:29105"/>
    </ligand>
</feature>
<gene>
    <name evidence="3 4" type="primary">yacG</name>
    <name evidence="4" type="ORF">ERCIPSTX3056_464</name>
</gene>
<keyword evidence="5" id="KW-1185">Reference proteome</keyword>
<dbReference type="PANTHER" id="PTHR36150">
    <property type="entry name" value="DNA GYRASE INHIBITOR YACG"/>
    <property type="match status" value="1"/>
</dbReference>
<dbReference type="KEGG" id="ehd:ERCIPSTX3056_464"/>
<sequence>MNYITTVQCPICSTKITWHKFSKWRPFCSKRCQLIDLGEWLNEERRLSESLTIDVNLKYD</sequence>
<dbReference type="EMBL" id="LR217725">
    <property type="protein sequence ID" value="VFP87208.1"/>
    <property type="molecule type" value="Genomic_DNA"/>
</dbReference>
<dbReference type="Proteomes" id="UP000294462">
    <property type="component" value="Chromosome"/>
</dbReference>
<dbReference type="AlphaFoldDB" id="A0A451DKG0"/>
<evidence type="ECO:0000256" key="3">
    <source>
        <dbReference type="HAMAP-Rule" id="MF_00649"/>
    </source>
</evidence>
<organism evidence="4 5">
    <name type="scientific">Candidatus Erwinia haradaeae</name>
    <dbReference type="NCBI Taxonomy" id="1922217"/>
    <lineage>
        <taxon>Bacteria</taxon>
        <taxon>Pseudomonadati</taxon>
        <taxon>Pseudomonadota</taxon>
        <taxon>Gammaproteobacteria</taxon>
        <taxon>Enterobacterales</taxon>
        <taxon>Erwiniaceae</taxon>
        <taxon>Erwinia</taxon>
    </lineage>
</organism>
<evidence type="ECO:0000313" key="4">
    <source>
        <dbReference type="EMBL" id="VFP87208.1"/>
    </source>
</evidence>
<evidence type="ECO:0000256" key="2">
    <source>
        <dbReference type="ARBA" id="ARBA00022833"/>
    </source>
</evidence>
<dbReference type="InterPro" id="IPR013088">
    <property type="entry name" value="Znf_NHR/GATA"/>
</dbReference>
<protein>
    <recommendedName>
        <fullName evidence="3">DNA gyrase inhibitor YacG</fullName>
    </recommendedName>
</protein>
<evidence type="ECO:0000313" key="5">
    <source>
        <dbReference type="Proteomes" id="UP000294462"/>
    </source>
</evidence>
<dbReference type="NCBIfam" id="NF001638">
    <property type="entry name" value="PRK00418.1"/>
    <property type="match status" value="1"/>
</dbReference>
<dbReference type="GO" id="GO:0008657">
    <property type="term" value="F:DNA topoisomerase type II (double strand cut, ATP-hydrolyzing) inhibitor activity"/>
    <property type="evidence" value="ECO:0007669"/>
    <property type="project" value="UniProtKB-UniRule"/>
</dbReference>
<keyword evidence="1 3" id="KW-0479">Metal-binding</keyword>
<dbReference type="SUPFAM" id="SSF57716">
    <property type="entry name" value="Glucocorticoid receptor-like (DNA-binding domain)"/>
    <property type="match status" value="1"/>
</dbReference>
<comment type="similarity">
    <text evidence="3">Belongs to the DNA gyrase inhibitor YacG family.</text>
</comment>
<dbReference type="GO" id="GO:0008270">
    <property type="term" value="F:zinc ion binding"/>
    <property type="evidence" value="ECO:0007669"/>
    <property type="project" value="UniProtKB-UniRule"/>
</dbReference>
<feature type="binding site" evidence="3">
    <location>
        <position position="9"/>
    </location>
    <ligand>
        <name>Zn(2+)</name>
        <dbReference type="ChEBI" id="CHEBI:29105"/>
    </ligand>
</feature>
<comment type="subunit">
    <text evidence="3">Interacts with GyrB.</text>
</comment>
<proteinExistence type="inferred from homology"/>
<dbReference type="PANTHER" id="PTHR36150:SF1">
    <property type="entry name" value="DNA GYRASE INHIBITOR YACG"/>
    <property type="match status" value="1"/>
</dbReference>
<dbReference type="GO" id="GO:0006355">
    <property type="term" value="P:regulation of DNA-templated transcription"/>
    <property type="evidence" value="ECO:0007669"/>
    <property type="project" value="InterPro"/>
</dbReference>
<accession>A0A451DKG0</accession>
<comment type="cofactor">
    <cofactor evidence="3">
        <name>Zn(2+)</name>
        <dbReference type="ChEBI" id="CHEBI:29105"/>
    </cofactor>
    <text evidence="3">Binds 1 zinc ion.</text>
</comment>
<dbReference type="Pfam" id="PF03884">
    <property type="entry name" value="YacG"/>
    <property type="match status" value="1"/>
</dbReference>
<dbReference type="InterPro" id="IPR005584">
    <property type="entry name" value="DNA_gyrase_inhibitor_YacG"/>
</dbReference>
<dbReference type="RefSeq" id="WP_072666338.1">
    <property type="nucleotide sequence ID" value="NZ_LR217725.1"/>
</dbReference>
<comment type="function">
    <text evidence="3">Inhibits all the catalytic activities of DNA gyrase by preventing its interaction with DNA. Acts by binding directly to the C-terminal domain of GyrB, which probably disrupts DNA binding by the gyrase.</text>
</comment>
<evidence type="ECO:0000256" key="1">
    <source>
        <dbReference type="ARBA" id="ARBA00022723"/>
    </source>
</evidence>